<dbReference type="Proteomes" id="UP000187203">
    <property type="component" value="Unassembled WGS sequence"/>
</dbReference>
<comment type="caution">
    <text evidence="5">The sequence shown here is derived from an EMBL/GenBank/DDBJ whole genome shotgun (WGS) entry which is preliminary data.</text>
</comment>
<evidence type="ECO:0000256" key="1">
    <source>
        <dbReference type="ARBA" id="ARBA00008068"/>
    </source>
</evidence>
<dbReference type="GO" id="GO:0016881">
    <property type="term" value="F:acid-amino acid ligase activity"/>
    <property type="evidence" value="ECO:0007669"/>
    <property type="project" value="TreeGrafter"/>
</dbReference>
<gene>
    <name evidence="5" type="ORF">COLO4_20811</name>
</gene>
<accession>A0A1R3IWV6</accession>
<reference evidence="6" key="1">
    <citation type="submission" date="2013-09" db="EMBL/GenBank/DDBJ databases">
        <title>Corchorus olitorius genome sequencing.</title>
        <authorList>
            <person name="Alam M."/>
            <person name="Haque M.S."/>
            <person name="Islam M.S."/>
            <person name="Emdad E.M."/>
            <person name="Islam M.M."/>
            <person name="Ahmed B."/>
            <person name="Halim A."/>
            <person name="Hossen Q.M.M."/>
            <person name="Hossain M.Z."/>
            <person name="Ahmed R."/>
            <person name="Khan M.M."/>
            <person name="Islam R."/>
            <person name="Rashid M.M."/>
            <person name="Khan S.A."/>
            <person name="Rahman M.S."/>
            <person name="Alam M."/>
            <person name="Yahiya A.S."/>
            <person name="Khan M.S."/>
            <person name="Azam M.S."/>
            <person name="Haque T."/>
            <person name="Lashkar M.Z.H."/>
            <person name="Akhand A.I."/>
            <person name="Morshed G."/>
            <person name="Roy S."/>
            <person name="Uddin K.S."/>
            <person name="Rabeya T."/>
            <person name="Hossain A.S."/>
            <person name="Chowdhury A."/>
            <person name="Snigdha A.R."/>
            <person name="Mortoza M.S."/>
            <person name="Matin S.A."/>
            <person name="Hoque S.M.E."/>
            <person name="Islam M.K."/>
            <person name="Roy D.K."/>
            <person name="Haider R."/>
            <person name="Moosa M.M."/>
            <person name="Elias S.M."/>
            <person name="Hasan A.M."/>
            <person name="Jahan S."/>
            <person name="Shafiuddin M."/>
            <person name="Mahmood N."/>
            <person name="Shommy N.S."/>
        </authorList>
    </citation>
    <scope>NUCLEOTIDE SEQUENCE [LARGE SCALE GENOMIC DNA]</scope>
    <source>
        <strain evidence="6">cv. O-4</strain>
    </source>
</reference>
<comment type="similarity">
    <text evidence="1">Belongs to the IAA-amido conjugating enzyme family.</text>
</comment>
<dbReference type="GO" id="GO:0005737">
    <property type="term" value="C:cytoplasm"/>
    <property type="evidence" value="ECO:0007669"/>
    <property type="project" value="TreeGrafter"/>
</dbReference>
<dbReference type="AlphaFoldDB" id="A0A1R3IWV6"/>
<dbReference type="Pfam" id="PF23572">
    <property type="entry name" value="GH3_C"/>
    <property type="match status" value="1"/>
</dbReference>
<protein>
    <submittedName>
        <fullName evidence="5">GH3 auxin-responsive promoter</fullName>
    </submittedName>
</protein>
<dbReference type="EMBL" id="AWUE01017421">
    <property type="protein sequence ID" value="OMO87077.1"/>
    <property type="molecule type" value="Genomic_DNA"/>
</dbReference>
<sequence>MVVVSLYYASSEANFGINLKPLCKPSEVSYTFLPNAAYFEFLPLDKDSVRDKTHQQLEFDDTSPKLVDLVNVKRGQYYEVVVTTLAGLYQYRVGDVHKVTGFYNESPQFEFVERQNVVLSIDGEKTSEADISRAIKNAKHLLDSLGIVLTSYTSYSDTSSTPGRYVLFWGLKTKESNNDLPKLDRLRMEECCFILEESLDDIYKLLRNSNTIAPLEIRVVRQGTFDALMDFYASKGASIAQYKTPSCIKSEEARNILNSGVVASFFSPITIF</sequence>
<dbReference type="InterPro" id="IPR055377">
    <property type="entry name" value="GH3_M"/>
</dbReference>
<proteinExistence type="inferred from homology"/>
<organism evidence="5 6">
    <name type="scientific">Corchorus olitorius</name>
    <dbReference type="NCBI Taxonomy" id="93759"/>
    <lineage>
        <taxon>Eukaryota</taxon>
        <taxon>Viridiplantae</taxon>
        <taxon>Streptophyta</taxon>
        <taxon>Embryophyta</taxon>
        <taxon>Tracheophyta</taxon>
        <taxon>Spermatophyta</taxon>
        <taxon>Magnoliopsida</taxon>
        <taxon>eudicotyledons</taxon>
        <taxon>Gunneridae</taxon>
        <taxon>Pentapetalae</taxon>
        <taxon>rosids</taxon>
        <taxon>malvids</taxon>
        <taxon>Malvales</taxon>
        <taxon>Malvaceae</taxon>
        <taxon>Grewioideae</taxon>
        <taxon>Apeibeae</taxon>
        <taxon>Corchorus</taxon>
    </lineage>
</organism>
<evidence type="ECO:0000313" key="6">
    <source>
        <dbReference type="Proteomes" id="UP000187203"/>
    </source>
</evidence>
<feature type="domain" description="GH3 middle" evidence="3">
    <location>
        <begin position="30"/>
        <end position="114"/>
    </location>
</feature>
<feature type="domain" description="GH3 C-terminal" evidence="4">
    <location>
        <begin position="130"/>
        <end position="252"/>
    </location>
</feature>
<dbReference type="InterPro" id="IPR004993">
    <property type="entry name" value="GH3"/>
</dbReference>
<evidence type="ECO:0000259" key="3">
    <source>
        <dbReference type="Pfam" id="PF23571"/>
    </source>
</evidence>
<keyword evidence="2" id="KW-0436">Ligase</keyword>
<evidence type="ECO:0000259" key="4">
    <source>
        <dbReference type="Pfam" id="PF23572"/>
    </source>
</evidence>
<dbReference type="Pfam" id="PF23571">
    <property type="entry name" value="GH3_M"/>
    <property type="match status" value="1"/>
</dbReference>
<dbReference type="OrthoDB" id="997849at2759"/>
<dbReference type="PANTHER" id="PTHR31901:SF95">
    <property type="entry name" value="INDOLE-3-ACETIC ACID-AMIDO SYNTHETASE GH3.17-LIKE"/>
    <property type="match status" value="1"/>
</dbReference>
<evidence type="ECO:0000313" key="5">
    <source>
        <dbReference type="EMBL" id="OMO87077.1"/>
    </source>
</evidence>
<keyword evidence="6" id="KW-1185">Reference proteome</keyword>
<name>A0A1R3IWV6_9ROSI</name>
<dbReference type="PANTHER" id="PTHR31901">
    <property type="entry name" value="GH3 DOMAIN-CONTAINING PROTEIN"/>
    <property type="match status" value="1"/>
</dbReference>
<evidence type="ECO:0000256" key="2">
    <source>
        <dbReference type="ARBA" id="ARBA00022598"/>
    </source>
</evidence>
<dbReference type="InterPro" id="IPR055378">
    <property type="entry name" value="GH3_C"/>
</dbReference>